<sequence length="101" mass="11855">MKIALVHDWLTTLAGAEKVLEVIYKLYPSPIYTLVKNEENFKSSIFEKADIRISFIQKLPKYRNYLVFFPLAIEQFDLSEDVTTISQVRENGCKNMHEIIR</sequence>
<protein>
    <recommendedName>
        <fullName evidence="3">Glycosyltransferase family 4 protein</fullName>
    </recommendedName>
</protein>
<evidence type="ECO:0000313" key="1">
    <source>
        <dbReference type="EMBL" id="SNR60819.1"/>
    </source>
</evidence>
<accession>A0A238XS23</accession>
<dbReference type="EMBL" id="FZOB01000001">
    <property type="protein sequence ID" value="SNR60819.1"/>
    <property type="molecule type" value="Genomic_DNA"/>
</dbReference>
<dbReference type="Proteomes" id="UP000198405">
    <property type="component" value="Unassembled WGS sequence"/>
</dbReference>
<name>A0A238XS23_9BACT</name>
<dbReference type="RefSeq" id="WP_180706383.1">
    <property type="nucleotide sequence ID" value="NZ_FZOB01000001.1"/>
</dbReference>
<proteinExistence type="predicted"/>
<evidence type="ECO:0008006" key="3">
    <source>
        <dbReference type="Google" id="ProtNLM"/>
    </source>
</evidence>
<reference evidence="2" key="1">
    <citation type="submission" date="2017-06" db="EMBL/GenBank/DDBJ databases">
        <authorList>
            <person name="Varghese N."/>
            <person name="Submissions S."/>
        </authorList>
    </citation>
    <scope>NUCLEOTIDE SEQUENCE [LARGE SCALE GENOMIC DNA]</scope>
    <source>
        <strain evidence="2">DSM 15668</strain>
    </source>
</reference>
<gene>
    <name evidence="1" type="ORF">SAMN06265340_101154</name>
</gene>
<organism evidence="1 2">
    <name type="scientific">Desulfurobacterium atlanticum</name>
    <dbReference type="NCBI Taxonomy" id="240169"/>
    <lineage>
        <taxon>Bacteria</taxon>
        <taxon>Pseudomonadati</taxon>
        <taxon>Aquificota</taxon>
        <taxon>Aquificia</taxon>
        <taxon>Desulfurobacteriales</taxon>
        <taxon>Desulfurobacteriaceae</taxon>
        <taxon>Desulfurobacterium</taxon>
    </lineage>
</organism>
<dbReference type="AlphaFoldDB" id="A0A238XS23"/>
<keyword evidence="2" id="KW-1185">Reference proteome</keyword>
<evidence type="ECO:0000313" key="2">
    <source>
        <dbReference type="Proteomes" id="UP000198405"/>
    </source>
</evidence>